<dbReference type="AlphaFoldDB" id="A0AAD5YJI7"/>
<name>A0AAD5YJI7_9APHY</name>
<evidence type="ECO:0008006" key="8">
    <source>
        <dbReference type="Google" id="ProtNLM"/>
    </source>
</evidence>
<dbReference type="EMBL" id="JANAWD010000004">
    <property type="protein sequence ID" value="KAJ3492041.1"/>
    <property type="molecule type" value="Genomic_DNA"/>
</dbReference>
<evidence type="ECO:0000256" key="3">
    <source>
        <dbReference type="ARBA" id="ARBA00022989"/>
    </source>
</evidence>
<dbReference type="Pfam" id="PF04193">
    <property type="entry name" value="PQ-loop"/>
    <property type="match status" value="1"/>
</dbReference>
<keyword evidence="4 5" id="KW-0472">Membrane</keyword>
<evidence type="ECO:0000256" key="4">
    <source>
        <dbReference type="ARBA" id="ARBA00023136"/>
    </source>
</evidence>
<evidence type="ECO:0000313" key="6">
    <source>
        <dbReference type="EMBL" id="KAJ3492041.1"/>
    </source>
</evidence>
<accession>A0AAD5YJI7</accession>
<dbReference type="InterPro" id="IPR051415">
    <property type="entry name" value="LAAT-1"/>
</dbReference>
<feature type="transmembrane region" description="Helical" evidence="5">
    <location>
        <begin position="32"/>
        <end position="54"/>
    </location>
</feature>
<comment type="caution">
    <text evidence="6">The sequence shown here is derived from an EMBL/GenBank/DDBJ whole genome shotgun (WGS) entry which is preliminary data.</text>
</comment>
<feature type="transmembrane region" description="Helical" evidence="5">
    <location>
        <begin position="191"/>
        <end position="211"/>
    </location>
</feature>
<keyword evidence="3 5" id="KW-1133">Transmembrane helix</keyword>
<evidence type="ECO:0000256" key="5">
    <source>
        <dbReference type="SAM" id="Phobius"/>
    </source>
</evidence>
<gene>
    <name evidence="6" type="ORF">NLI96_g314</name>
</gene>
<evidence type="ECO:0000256" key="2">
    <source>
        <dbReference type="ARBA" id="ARBA00022692"/>
    </source>
</evidence>
<proteinExistence type="predicted"/>
<sequence length="290" mass="32022">MVSPSRKYLLGIRDDEHVSGRRYGTSRAHTHTASLCSGVLSSAVVSSLVLYMIYYPPHLKYATVGIDMHDDMPPHQVKTTAKSNNWQLSIILSWVVLIHLLFIIFVSFILLTTNPYPDPTYRNHQISLWATFLGVTSALLAALQYAPQIAHTYRMKLVGALSIKMMLIQSPGALFMVLSIALRPGTNWTTWLPYAVAGAMQATLLVMCLLWQARQRRLGIDDFGNALLREDLPPSSLNSDRTIAADDVSVSGPIGDISAEPITTAAAEDTPLIGKDNGKPTRTWFPRLFG</sequence>
<feature type="transmembrane region" description="Helical" evidence="5">
    <location>
        <begin position="88"/>
        <end position="111"/>
    </location>
</feature>
<evidence type="ECO:0000313" key="7">
    <source>
        <dbReference type="Proteomes" id="UP001212997"/>
    </source>
</evidence>
<keyword evidence="7" id="KW-1185">Reference proteome</keyword>
<dbReference type="PANTHER" id="PTHR16201">
    <property type="entry name" value="SEVEN TRANSMEMBRANE PROTEIN 1-RELATED"/>
    <property type="match status" value="1"/>
</dbReference>
<feature type="transmembrane region" description="Helical" evidence="5">
    <location>
        <begin position="157"/>
        <end position="179"/>
    </location>
</feature>
<evidence type="ECO:0000256" key="1">
    <source>
        <dbReference type="ARBA" id="ARBA00004141"/>
    </source>
</evidence>
<dbReference type="PANTHER" id="PTHR16201:SF11">
    <property type="entry name" value="PQ-LOOP REPEAT-CONTAINING PROTEIN"/>
    <property type="match status" value="1"/>
</dbReference>
<feature type="transmembrane region" description="Helical" evidence="5">
    <location>
        <begin position="126"/>
        <end position="145"/>
    </location>
</feature>
<organism evidence="6 7">
    <name type="scientific">Meripilus lineatus</name>
    <dbReference type="NCBI Taxonomy" id="2056292"/>
    <lineage>
        <taxon>Eukaryota</taxon>
        <taxon>Fungi</taxon>
        <taxon>Dikarya</taxon>
        <taxon>Basidiomycota</taxon>
        <taxon>Agaricomycotina</taxon>
        <taxon>Agaricomycetes</taxon>
        <taxon>Polyporales</taxon>
        <taxon>Meripilaceae</taxon>
        <taxon>Meripilus</taxon>
    </lineage>
</organism>
<keyword evidence="2 5" id="KW-0812">Transmembrane</keyword>
<protein>
    <recommendedName>
        <fullName evidence="8">PQ loop repeat protein</fullName>
    </recommendedName>
</protein>
<comment type="subcellular location">
    <subcellularLocation>
        <location evidence="1">Membrane</location>
        <topology evidence="1">Multi-pass membrane protein</topology>
    </subcellularLocation>
</comment>
<reference evidence="6" key="1">
    <citation type="submission" date="2022-07" db="EMBL/GenBank/DDBJ databases">
        <title>Genome Sequence of Physisporinus lineatus.</title>
        <authorList>
            <person name="Buettner E."/>
        </authorList>
    </citation>
    <scope>NUCLEOTIDE SEQUENCE</scope>
    <source>
        <strain evidence="6">VT162</strain>
    </source>
</reference>
<dbReference type="GO" id="GO:0016020">
    <property type="term" value="C:membrane"/>
    <property type="evidence" value="ECO:0007669"/>
    <property type="project" value="UniProtKB-SubCell"/>
</dbReference>
<dbReference type="InterPro" id="IPR006603">
    <property type="entry name" value="PQ-loop_rpt"/>
</dbReference>
<dbReference type="Gene3D" id="1.20.1280.290">
    <property type="match status" value="1"/>
</dbReference>
<dbReference type="Proteomes" id="UP001212997">
    <property type="component" value="Unassembled WGS sequence"/>
</dbReference>